<evidence type="ECO:0000313" key="2">
    <source>
        <dbReference type="EMBL" id="ARN81340.1"/>
    </source>
</evidence>
<dbReference type="OrthoDB" id="9799612at2"/>
<dbReference type="Proteomes" id="UP000193978">
    <property type="component" value="Chromosome"/>
</dbReference>
<evidence type="ECO:0000259" key="1">
    <source>
        <dbReference type="Pfam" id="PF12697"/>
    </source>
</evidence>
<sequence>MTRRLYLPGAGGSAKFWRPIASRLNDGADQRMFAWPGLGDEPPEPKVNGVDDLIDLVEAELDAPADLIAQSMGGLIAVRALLRRPDKVRRLVLTAASVGLHARAFGGCDWLPDYLRAYPKAASWVGAPIGDLSDELRTIASPVLLLWGDSDPISPPAVGIYLTTLFPNAALHLIPGGDHDLAQTHAPIVAGLIRQHLGAES</sequence>
<protein>
    <recommendedName>
        <fullName evidence="1">AB hydrolase-1 domain-containing protein</fullName>
    </recommendedName>
</protein>
<reference evidence="2 3" key="1">
    <citation type="submission" date="2017-02" db="EMBL/GenBank/DDBJ databases">
        <authorList>
            <person name="Peterson S.W."/>
        </authorList>
    </citation>
    <scope>NUCLEOTIDE SEQUENCE [LARGE SCALE GENOMIC DNA]</scope>
    <source>
        <strain evidence="2 3">S285</strain>
    </source>
</reference>
<dbReference type="STRING" id="655015.B1812_09925"/>
<organism evidence="2 3">
    <name type="scientific">Methylocystis bryophila</name>
    <dbReference type="NCBI Taxonomy" id="655015"/>
    <lineage>
        <taxon>Bacteria</taxon>
        <taxon>Pseudomonadati</taxon>
        <taxon>Pseudomonadota</taxon>
        <taxon>Alphaproteobacteria</taxon>
        <taxon>Hyphomicrobiales</taxon>
        <taxon>Methylocystaceae</taxon>
        <taxon>Methylocystis</taxon>
    </lineage>
</organism>
<dbReference type="InterPro" id="IPR050228">
    <property type="entry name" value="Carboxylesterase_BioH"/>
</dbReference>
<dbReference type="Pfam" id="PF12697">
    <property type="entry name" value="Abhydrolase_6"/>
    <property type="match status" value="1"/>
</dbReference>
<dbReference type="InterPro" id="IPR000073">
    <property type="entry name" value="AB_hydrolase_1"/>
</dbReference>
<dbReference type="EMBL" id="CP019948">
    <property type="protein sequence ID" value="ARN81340.1"/>
    <property type="molecule type" value="Genomic_DNA"/>
</dbReference>
<dbReference type="SUPFAM" id="SSF53474">
    <property type="entry name" value="alpha/beta-Hydrolases"/>
    <property type="match status" value="1"/>
</dbReference>
<dbReference type="RefSeq" id="WP_085771437.1">
    <property type="nucleotide sequence ID" value="NZ_AP027149.1"/>
</dbReference>
<dbReference type="InterPro" id="IPR029058">
    <property type="entry name" value="AB_hydrolase_fold"/>
</dbReference>
<dbReference type="PANTHER" id="PTHR43194:SF5">
    <property type="entry name" value="PIMELOYL-[ACYL-CARRIER PROTEIN] METHYL ESTER ESTERASE"/>
    <property type="match status" value="1"/>
</dbReference>
<accession>A0A1W6MUR1</accession>
<evidence type="ECO:0000313" key="3">
    <source>
        <dbReference type="Proteomes" id="UP000193978"/>
    </source>
</evidence>
<gene>
    <name evidence="2" type="ORF">B1812_09925</name>
</gene>
<dbReference type="PANTHER" id="PTHR43194">
    <property type="entry name" value="HYDROLASE ALPHA/BETA FOLD FAMILY"/>
    <property type="match status" value="1"/>
</dbReference>
<dbReference type="Gene3D" id="3.40.50.1820">
    <property type="entry name" value="alpha/beta hydrolase"/>
    <property type="match status" value="2"/>
</dbReference>
<dbReference type="AlphaFoldDB" id="A0A1W6MUR1"/>
<keyword evidence="3" id="KW-1185">Reference proteome</keyword>
<dbReference type="KEGG" id="mbry:B1812_09925"/>
<proteinExistence type="predicted"/>
<name>A0A1W6MUR1_9HYPH</name>
<feature type="domain" description="AB hydrolase-1" evidence="1">
    <location>
        <begin position="6"/>
        <end position="185"/>
    </location>
</feature>